<evidence type="ECO:0000256" key="2">
    <source>
        <dbReference type="ARBA" id="ARBA00022443"/>
    </source>
</evidence>
<dbReference type="InterPro" id="IPR021901">
    <property type="entry name" value="CAS_C"/>
</dbReference>
<dbReference type="GO" id="GO:0007169">
    <property type="term" value="P:cell surface receptor protein tyrosine kinase signaling pathway"/>
    <property type="evidence" value="ECO:0007669"/>
    <property type="project" value="TreeGrafter"/>
</dbReference>
<evidence type="ECO:0000256" key="5">
    <source>
        <dbReference type="PROSITE-ProRule" id="PRU00192"/>
    </source>
</evidence>
<evidence type="ECO:0000256" key="4">
    <source>
        <dbReference type="ARBA" id="ARBA00022889"/>
    </source>
</evidence>
<dbReference type="GO" id="GO:0005737">
    <property type="term" value="C:cytoplasm"/>
    <property type="evidence" value="ECO:0007669"/>
    <property type="project" value="TreeGrafter"/>
</dbReference>
<dbReference type="Pfam" id="PF12026">
    <property type="entry name" value="CAS_C"/>
    <property type="match status" value="1"/>
</dbReference>
<feature type="region of interest" description="Disordered" evidence="6">
    <location>
        <begin position="737"/>
        <end position="757"/>
    </location>
</feature>
<keyword evidence="9" id="KW-1185">Reference proteome</keyword>
<keyword evidence="4" id="KW-0130">Cell adhesion</keyword>
<dbReference type="Gene3D" id="1.20.120.230">
    <property type="entry name" value="Alpha-catenin/vinculin-like"/>
    <property type="match status" value="1"/>
</dbReference>
<accession>A0A0V1J011</accession>
<comment type="similarity">
    <text evidence="1">Belongs to the CAS family.</text>
</comment>
<dbReference type="Gene3D" id="2.30.30.40">
    <property type="entry name" value="SH3 Domains"/>
    <property type="match status" value="1"/>
</dbReference>
<evidence type="ECO:0000313" key="8">
    <source>
        <dbReference type="EMBL" id="KRZ28279.1"/>
    </source>
</evidence>
<dbReference type="GO" id="GO:0016477">
    <property type="term" value="P:cell migration"/>
    <property type="evidence" value="ECO:0007669"/>
    <property type="project" value="TreeGrafter"/>
</dbReference>
<feature type="region of interest" description="Disordered" evidence="6">
    <location>
        <begin position="917"/>
        <end position="955"/>
    </location>
</feature>
<dbReference type="SMART" id="SM00326">
    <property type="entry name" value="SH3"/>
    <property type="match status" value="1"/>
</dbReference>
<dbReference type="InterPro" id="IPR058265">
    <property type="entry name" value="DUF7959"/>
</dbReference>
<evidence type="ECO:0000256" key="3">
    <source>
        <dbReference type="ARBA" id="ARBA00022553"/>
    </source>
</evidence>
<dbReference type="GO" id="GO:0007155">
    <property type="term" value="P:cell adhesion"/>
    <property type="evidence" value="ECO:0007669"/>
    <property type="project" value="UniProtKB-KW"/>
</dbReference>
<dbReference type="Pfam" id="PF00018">
    <property type="entry name" value="SH3_1"/>
    <property type="match status" value="1"/>
</dbReference>
<feature type="non-terminal residue" evidence="8">
    <location>
        <position position="1331"/>
    </location>
</feature>
<name>A0A0V1J011_TRIPS</name>
<dbReference type="CDD" id="cd11844">
    <property type="entry name" value="SH3_CAS"/>
    <property type="match status" value="1"/>
</dbReference>
<evidence type="ECO:0000259" key="7">
    <source>
        <dbReference type="PROSITE" id="PS50002"/>
    </source>
</evidence>
<dbReference type="Pfam" id="PF25899">
    <property type="entry name" value="DUF7959"/>
    <property type="match status" value="1"/>
</dbReference>
<dbReference type="EMBL" id="JYDS01000060">
    <property type="protein sequence ID" value="KRZ28279.1"/>
    <property type="molecule type" value="Genomic_DNA"/>
</dbReference>
<evidence type="ECO:0000256" key="1">
    <source>
        <dbReference type="ARBA" id="ARBA00007848"/>
    </source>
</evidence>
<dbReference type="InterPro" id="IPR058831">
    <property type="entry name" value="LolA-like_dom_2nd"/>
</dbReference>
<dbReference type="Proteomes" id="UP000054805">
    <property type="component" value="Unassembled WGS sequence"/>
</dbReference>
<protein>
    <submittedName>
        <fullName evidence="8">Breast cancer anti-estrogen resistance protein 1</fullName>
    </submittedName>
</protein>
<gene>
    <name evidence="8" type="primary">BCAR1</name>
    <name evidence="8" type="ORF">T4B_9973</name>
</gene>
<keyword evidence="3" id="KW-0597">Phosphoprotein</keyword>
<reference evidence="8 9" key="1">
    <citation type="submission" date="2015-01" db="EMBL/GenBank/DDBJ databases">
        <title>Evolution of Trichinella species and genotypes.</title>
        <authorList>
            <person name="Korhonen P.K."/>
            <person name="Edoardo P."/>
            <person name="Giuseppe L.R."/>
            <person name="Gasser R.B."/>
        </authorList>
    </citation>
    <scope>NUCLEOTIDE SEQUENCE [LARGE SCALE GENOMIC DNA]</scope>
    <source>
        <strain evidence="8">ISS588</strain>
    </source>
</reference>
<evidence type="ECO:0000256" key="6">
    <source>
        <dbReference type="SAM" id="MobiDB-lite"/>
    </source>
</evidence>
<sequence>LVSLQLSMFYVSVLMWLAQRQTIIMINQKVAVVLLLLTVTSISSNTLPSLPINFSISFIASDHFAKYDIMVTEVNVNDGKKMTGLQIWKNSTMAQLVLDRLSSTHIYYDGLNRCERSASKVNASEINPLLMSSFFDDIPVSLYDFWNFIKKKEYQTVENRIKAGDIPGVTTYLKNITLPNHIAAVTVDLFDPAYLLPKGGSFNVPLHMNILMYEKAGKDIGKVVGNVSYSFFGFNANLTENDKEKYFLPPEGMYCVGLKTDEFPQLTMKNFATWIEFVDHTQKTSSLIRLIYSDEQKVIAFTNNPDSNLTFNRVANVTNLNSFVIHDFNSGIQYVVDANGMHCIDVSALPPVSGDARILNQTTAYTLIALKSATDILTMFDQFTYGYVGKRMYDENFFDVWISRGENQTVNSSTVYELWMQTNSELHSDEIRPRIIRTYRTFNGKVHLASYTFFNFAAVDVRQTLWKNAQIQPCLRFEENNSYLSFTVNRTISKLNAFGVKEIEKGLVERLSSIADISPLRFSAFSVREDEADFAFQPNGNNTLVFFQLANVADINGTRTETYKEEKNLIVAVDTLNKTLEGDNIVVVVHNFHGDSMALLIYKKSFKTSQTVLFENITQVQIHRGYSGGSMSALGISMLLLGSFLGLIVAYSLNISTRFFQALLNGFVETTMATDHDHEEEDENSFAEALYDNNAEWPDELTFRRGDVLKVLERNPAKGLAQGWWLCFDPSTGKTGIAPSNRLKSMDRPPPSSQSRLITPRRIGDVFVYDQSNFKAADRNGNAAALPIDIQSNYKKAFLLNDFLPMKSNKTVKIVEEAEENRGDVDEEDIYDVPTASTMGRKPVIRNVPITLVRDPSESALSKNSSAQERLAVVYDSPSVVVQRSSLTSGLLGRGVQRPALMEPIFSKTATAKLFPSGDASAEGCAHSVGSSSQSSQSDRFSYSSDSSSAGFRGTVPVELESQGKDLYDVPSVTRGKADLTKPALDPLPPVDELSSLSLLSSTVPKPGAKQAQSELQQLFDQYKANMLTLADSSSLLPYTDAQWSALTKNCRTTLSLLRRLLQLVGEAADHSLQQSVGLMQRLASDLEAPSAMRDADRTYPLMRQFTIVARRVLDQLRMHLSNINNNANSNSNNNNNKLAHWQNGKIVSITTANGETAHDADHINNVSTNDVNADDSAYDFVENVSEMNRSQNSALDVDDRRILRFYSTQIDSHIQCLSSAIDDFLAAVENNQPPRSFIGLGKLVILAAHKLVYIGDNIAQCVHSRSVQLIVREHADRLCDVLRSCVASTKLAAQNYPAIPSIQAMISSVVAVSQSAQQLRLFVNSALAGR</sequence>
<dbReference type="FunFam" id="2.30.30.40:FF:000009">
    <property type="entry name" value="Breast cancer anti-estrogen resistance 1"/>
    <property type="match status" value="1"/>
</dbReference>
<feature type="domain" description="SH3" evidence="7">
    <location>
        <begin position="682"/>
        <end position="748"/>
    </location>
</feature>
<dbReference type="GO" id="GO:0005886">
    <property type="term" value="C:plasma membrane"/>
    <property type="evidence" value="ECO:0007669"/>
    <property type="project" value="TreeGrafter"/>
</dbReference>
<proteinExistence type="inferred from homology"/>
<dbReference type="CDD" id="cd11564">
    <property type="entry name" value="FAT-like_CAS_C"/>
    <property type="match status" value="1"/>
</dbReference>
<dbReference type="InterPro" id="IPR037362">
    <property type="entry name" value="CAS_fam"/>
</dbReference>
<feature type="compositionally biased region" description="Low complexity" evidence="6">
    <location>
        <begin position="928"/>
        <end position="949"/>
    </location>
</feature>
<keyword evidence="2 5" id="KW-0728">SH3 domain</keyword>
<evidence type="ECO:0000313" key="9">
    <source>
        <dbReference type="Proteomes" id="UP000054805"/>
    </source>
</evidence>
<dbReference type="PANTHER" id="PTHR10654">
    <property type="entry name" value="CAS SCAFFOLDING PROTEIN"/>
    <property type="match status" value="1"/>
</dbReference>
<comment type="caution">
    <text evidence="8">The sequence shown here is derived from an EMBL/GenBank/DDBJ whole genome shotgun (WGS) entry which is preliminary data.</text>
</comment>
<dbReference type="PROSITE" id="PS50002">
    <property type="entry name" value="SH3"/>
    <property type="match status" value="1"/>
</dbReference>
<dbReference type="Pfam" id="PF25898">
    <property type="entry name" value="LolA_2nd_metazoa"/>
    <property type="match status" value="1"/>
</dbReference>
<dbReference type="InterPro" id="IPR001452">
    <property type="entry name" value="SH3_domain"/>
</dbReference>
<dbReference type="PANTHER" id="PTHR10654:SF18">
    <property type="entry name" value="IP17195P"/>
    <property type="match status" value="1"/>
</dbReference>
<organism evidence="8 9">
    <name type="scientific">Trichinella pseudospiralis</name>
    <name type="common">Parasitic roundworm</name>
    <dbReference type="NCBI Taxonomy" id="6337"/>
    <lineage>
        <taxon>Eukaryota</taxon>
        <taxon>Metazoa</taxon>
        <taxon>Ecdysozoa</taxon>
        <taxon>Nematoda</taxon>
        <taxon>Enoplea</taxon>
        <taxon>Dorylaimia</taxon>
        <taxon>Trichinellida</taxon>
        <taxon>Trichinellidae</taxon>
        <taxon>Trichinella</taxon>
    </lineage>
</organism>
<dbReference type="SUPFAM" id="SSF50044">
    <property type="entry name" value="SH3-domain"/>
    <property type="match status" value="1"/>
</dbReference>
<feature type="non-terminal residue" evidence="8">
    <location>
        <position position="1"/>
    </location>
</feature>
<dbReference type="InterPro" id="IPR036028">
    <property type="entry name" value="SH3-like_dom_sf"/>
</dbReference>